<reference evidence="2 3" key="1">
    <citation type="submission" date="2020-10" db="EMBL/GenBank/DDBJ databases">
        <title>Complete genome sequence of Corynebacterium massiliense DSM 45435, type strain of Corynebacterium massiliense.</title>
        <authorList>
            <person name="Busche T."/>
            <person name="Kalinowski J."/>
            <person name="Ruckert C."/>
        </authorList>
    </citation>
    <scope>NUCLEOTIDE SEQUENCE [LARGE SCALE GENOMIC DNA]</scope>
    <source>
        <strain evidence="2 3">DSM 45435</strain>
    </source>
</reference>
<keyword evidence="1" id="KW-0547">Nucleotide-binding</keyword>
<dbReference type="Gene3D" id="1.10.20.60">
    <property type="entry name" value="Glu-tRNAGln amidotransferase C subunit, N-terminal domain"/>
    <property type="match status" value="1"/>
</dbReference>
<protein>
    <recommendedName>
        <fullName evidence="1">Aspartyl/glutamyl-tRNA(Asn/Gln) amidotransferase subunit C</fullName>
        <shortName evidence="1">Asp/Glu-ADT subunit C</shortName>
        <ecNumber evidence="1">6.3.5.-</ecNumber>
    </recommendedName>
</protein>
<dbReference type="NCBIfam" id="TIGR00135">
    <property type="entry name" value="gatC"/>
    <property type="match status" value="1"/>
</dbReference>
<dbReference type="SUPFAM" id="SSF141000">
    <property type="entry name" value="Glu-tRNAGln amidotransferase C subunit"/>
    <property type="match status" value="1"/>
</dbReference>
<name>A0ABY7U6Q1_9CORY</name>
<keyword evidence="3" id="KW-1185">Reference proteome</keyword>
<gene>
    <name evidence="1 2" type="primary">gatC</name>
    <name evidence="2" type="ORF">CMASS_04575</name>
</gene>
<accession>A0ABY7U6Q1</accession>
<dbReference type="PANTHER" id="PTHR15004">
    <property type="entry name" value="GLUTAMYL-TRNA(GLN) AMIDOTRANSFERASE SUBUNIT C, MITOCHONDRIAL"/>
    <property type="match status" value="1"/>
</dbReference>
<organism evidence="2 3">
    <name type="scientific">Corynebacterium massiliense DSM 45435</name>
    <dbReference type="NCBI Taxonomy" id="1121364"/>
    <lineage>
        <taxon>Bacteria</taxon>
        <taxon>Bacillati</taxon>
        <taxon>Actinomycetota</taxon>
        <taxon>Actinomycetes</taxon>
        <taxon>Mycobacteriales</taxon>
        <taxon>Corynebacteriaceae</taxon>
        <taxon>Corynebacterium</taxon>
    </lineage>
</organism>
<dbReference type="EMBL" id="CP063189">
    <property type="protein sequence ID" value="WCZ32365.1"/>
    <property type="molecule type" value="Genomic_DNA"/>
</dbReference>
<dbReference type="InterPro" id="IPR036113">
    <property type="entry name" value="Asp/Glu-ADT_sf_sub_c"/>
</dbReference>
<comment type="similarity">
    <text evidence="1">Belongs to the GatC family.</text>
</comment>
<keyword evidence="1 2" id="KW-0436">Ligase</keyword>
<dbReference type="EC" id="6.3.5.-" evidence="1"/>
<keyword evidence="1" id="KW-0067">ATP-binding</keyword>
<keyword evidence="1" id="KW-0648">Protein biosynthesis</keyword>
<comment type="function">
    <text evidence="1">Allows the formation of correctly charged Asn-tRNA(Asn) or Gln-tRNA(Gln) through the transamidation of misacylated Asp-tRNA(Asn) or Glu-tRNA(Gln) in organisms which lack either or both of asparaginyl-tRNA or glutaminyl-tRNA synthetases. The reaction takes place in the presence of glutamine and ATP through an activated phospho-Asp-tRNA(Asn) or phospho-Glu-tRNA(Gln).</text>
</comment>
<dbReference type="GO" id="GO:0016874">
    <property type="term" value="F:ligase activity"/>
    <property type="evidence" value="ECO:0007669"/>
    <property type="project" value="UniProtKB-KW"/>
</dbReference>
<evidence type="ECO:0000313" key="3">
    <source>
        <dbReference type="Proteomes" id="UP001220064"/>
    </source>
</evidence>
<comment type="catalytic activity">
    <reaction evidence="1">
        <text>L-glutamyl-tRNA(Gln) + L-glutamine + ATP + H2O = L-glutaminyl-tRNA(Gln) + L-glutamate + ADP + phosphate + H(+)</text>
        <dbReference type="Rhea" id="RHEA:17521"/>
        <dbReference type="Rhea" id="RHEA-COMP:9681"/>
        <dbReference type="Rhea" id="RHEA-COMP:9684"/>
        <dbReference type="ChEBI" id="CHEBI:15377"/>
        <dbReference type="ChEBI" id="CHEBI:15378"/>
        <dbReference type="ChEBI" id="CHEBI:29985"/>
        <dbReference type="ChEBI" id="CHEBI:30616"/>
        <dbReference type="ChEBI" id="CHEBI:43474"/>
        <dbReference type="ChEBI" id="CHEBI:58359"/>
        <dbReference type="ChEBI" id="CHEBI:78520"/>
        <dbReference type="ChEBI" id="CHEBI:78521"/>
        <dbReference type="ChEBI" id="CHEBI:456216"/>
    </reaction>
</comment>
<dbReference type="HAMAP" id="MF_00122">
    <property type="entry name" value="GatC"/>
    <property type="match status" value="1"/>
</dbReference>
<comment type="subunit">
    <text evidence="1">Heterotrimer of A, B and C subunits.</text>
</comment>
<dbReference type="InterPro" id="IPR003837">
    <property type="entry name" value="GatC"/>
</dbReference>
<dbReference type="PANTHER" id="PTHR15004:SF0">
    <property type="entry name" value="GLUTAMYL-TRNA(GLN) AMIDOTRANSFERASE SUBUNIT C, MITOCHONDRIAL"/>
    <property type="match status" value="1"/>
</dbReference>
<proteinExistence type="inferred from homology"/>
<evidence type="ECO:0000256" key="1">
    <source>
        <dbReference type="HAMAP-Rule" id="MF_00122"/>
    </source>
</evidence>
<comment type="catalytic activity">
    <reaction evidence="1">
        <text>L-aspartyl-tRNA(Asn) + L-glutamine + ATP + H2O = L-asparaginyl-tRNA(Asn) + L-glutamate + ADP + phosphate + 2 H(+)</text>
        <dbReference type="Rhea" id="RHEA:14513"/>
        <dbReference type="Rhea" id="RHEA-COMP:9674"/>
        <dbReference type="Rhea" id="RHEA-COMP:9677"/>
        <dbReference type="ChEBI" id="CHEBI:15377"/>
        <dbReference type="ChEBI" id="CHEBI:15378"/>
        <dbReference type="ChEBI" id="CHEBI:29985"/>
        <dbReference type="ChEBI" id="CHEBI:30616"/>
        <dbReference type="ChEBI" id="CHEBI:43474"/>
        <dbReference type="ChEBI" id="CHEBI:58359"/>
        <dbReference type="ChEBI" id="CHEBI:78515"/>
        <dbReference type="ChEBI" id="CHEBI:78516"/>
        <dbReference type="ChEBI" id="CHEBI:456216"/>
    </reaction>
</comment>
<dbReference type="Proteomes" id="UP001220064">
    <property type="component" value="Chromosome"/>
</dbReference>
<dbReference type="Pfam" id="PF02686">
    <property type="entry name" value="GatC"/>
    <property type="match status" value="1"/>
</dbReference>
<evidence type="ECO:0000313" key="2">
    <source>
        <dbReference type="EMBL" id="WCZ32365.1"/>
    </source>
</evidence>
<sequence>MEFRVSDFSREEIAHLAKLSRLGLNDEELSQFASDIDEIVSAVSSISEVDADGVEPMSHPHSVNARMRDDEVVPTLTAEQALDQAPEVEEDRFVVPQILGGE</sequence>